<dbReference type="EMBL" id="CAUOFW020009098">
    <property type="protein sequence ID" value="CAK9184839.1"/>
    <property type="molecule type" value="Genomic_DNA"/>
</dbReference>
<reference evidence="2 3" key="1">
    <citation type="submission" date="2024-02" db="EMBL/GenBank/DDBJ databases">
        <authorList>
            <person name="Vignale AGUSTIN F."/>
            <person name="Sosa J E."/>
            <person name="Modenutti C."/>
        </authorList>
    </citation>
    <scope>NUCLEOTIDE SEQUENCE [LARGE SCALE GENOMIC DNA]</scope>
</reference>
<organism evidence="2 3">
    <name type="scientific">Ilex paraguariensis</name>
    <name type="common">yerba mate</name>
    <dbReference type="NCBI Taxonomy" id="185542"/>
    <lineage>
        <taxon>Eukaryota</taxon>
        <taxon>Viridiplantae</taxon>
        <taxon>Streptophyta</taxon>
        <taxon>Embryophyta</taxon>
        <taxon>Tracheophyta</taxon>
        <taxon>Spermatophyta</taxon>
        <taxon>Magnoliopsida</taxon>
        <taxon>eudicotyledons</taxon>
        <taxon>Gunneridae</taxon>
        <taxon>Pentapetalae</taxon>
        <taxon>asterids</taxon>
        <taxon>campanulids</taxon>
        <taxon>Aquifoliales</taxon>
        <taxon>Aquifoliaceae</taxon>
        <taxon>Ilex</taxon>
    </lineage>
</organism>
<feature type="compositionally biased region" description="Basic and acidic residues" evidence="1">
    <location>
        <begin position="133"/>
        <end position="142"/>
    </location>
</feature>
<proteinExistence type="predicted"/>
<evidence type="ECO:0000313" key="2">
    <source>
        <dbReference type="EMBL" id="CAK9184839.1"/>
    </source>
</evidence>
<name>A0ABC8UV00_9AQUA</name>
<dbReference type="Proteomes" id="UP001642360">
    <property type="component" value="Unassembled WGS sequence"/>
</dbReference>
<feature type="compositionally biased region" description="Low complexity" evidence="1">
    <location>
        <begin position="100"/>
        <end position="116"/>
    </location>
</feature>
<evidence type="ECO:0000256" key="1">
    <source>
        <dbReference type="SAM" id="MobiDB-lite"/>
    </source>
</evidence>
<evidence type="ECO:0000313" key="3">
    <source>
        <dbReference type="Proteomes" id="UP001642360"/>
    </source>
</evidence>
<dbReference type="AlphaFoldDB" id="A0ABC8UV00"/>
<keyword evidence="3" id="KW-1185">Reference proteome</keyword>
<gene>
    <name evidence="2" type="ORF">ILEXP_LOCUS55186</name>
</gene>
<sequence>MAGIGFFESGIEVGKDHVCKEIKVENPVGGEFGMLGSFGCLIEEEMERGVIGNDVKSGEVVSVDRDVARSGGVRSIDGSGLKGREIESDEDESDSESDSESASSSSSLSSSTTSSSSEDDDADEEEEEEEGEEEKKRKGRER</sequence>
<accession>A0ABC8UV00</accession>
<comment type="caution">
    <text evidence="2">The sequence shown here is derived from an EMBL/GenBank/DDBJ whole genome shotgun (WGS) entry which is preliminary data.</text>
</comment>
<feature type="region of interest" description="Disordered" evidence="1">
    <location>
        <begin position="69"/>
        <end position="142"/>
    </location>
</feature>
<protein>
    <submittedName>
        <fullName evidence="2">Uncharacterized protein</fullName>
    </submittedName>
</protein>
<feature type="compositionally biased region" description="Acidic residues" evidence="1">
    <location>
        <begin position="87"/>
        <end position="99"/>
    </location>
</feature>
<feature type="compositionally biased region" description="Acidic residues" evidence="1">
    <location>
        <begin position="117"/>
        <end position="132"/>
    </location>
</feature>